<dbReference type="EMBL" id="MU273530">
    <property type="protein sequence ID" value="KAI0033001.1"/>
    <property type="molecule type" value="Genomic_DNA"/>
</dbReference>
<gene>
    <name evidence="1" type="ORF">K488DRAFT_48586</name>
</gene>
<proteinExistence type="predicted"/>
<reference evidence="1" key="1">
    <citation type="submission" date="2021-02" db="EMBL/GenBank/DDBJ databases">
        <authorList>
            <consortium name="DOE Joint Genome Institute"/>
            <person name="Ahrendt S."/>
            <person name="Looney B.P."/>
            <person name="Miyauchi S."/>
            <person name="Morin E."/>
            <person name="Drula E."/>
            <person name="Courty P.E."/>
            <person name="Chicoki N."/>
            <person name="Fauchery L."/>
            <person name="Kohler A."/>
            <person name="Kuo A."/>
            <person name="Labutti K."/>
            <person name="Pangilinan J."/>
            <person name="Lipzen A."/>
            <person name="Riley R."/>
            <person name="Andreopoulos W."/>
            <person name="He G."/>
            <person name="Johnson J."/>
            <person name="Barry K.W."/>
            <person name="Grigoriev I.V."/>
            <person name="Nagy L."/>
            <person name="Hibbett D."/>
            <person name="Henrissat B."/>
            <person name="Matheny P.B."/>
            <person name="Labbe J."/>
            <person name="Martin F."/>
        </authorList>
    </citation>
    <scope>NUCLEOTIDE SEQUENCE</scope>
    <source>
        <strain evidence="1">EC-137</strain>
    </source>
</reference>
<keyword evidence="2" id="KW-1185">Reference proteome</keyword>
<evidence type="ECO:0000313" key="2">
    <source>
        <dbReference type="Proteomes" id="UP000814128"/>
    </source>
</evidence>
<reference evidence="1" key="2">
    <citation type="journal article" date="2022" name="New Phytol.">
        <title>Evolutionary transition to the ectomycorrhizal habit in the genomes of a hyperdiverse lineage of mushroom-forming fungi.</title>
        <authorList>
            <person name="Looney B."/>
            <person name="Miyauchi S."/>
            <person name="Morin E."/>
            <person name="Drula E."/>
            <person name="Courty P.E."/>
            <person name="Kohler A."/>
            <person name="Kuo A."/>
            <person name="LaButti K."/>
            <person name="Pangilinan J."/>
            <person name="Lipzen A."/>
            <person name="Riley R."/>
            <person name="Andreopoulos W."/>
            <person name="He G."/>
            <person name="Johnson J."/>
            <person name="Nolan M."/>
            <person name="Tritt A."/>
            <person name="Barry K.W."/>
            <person name="Grigoriev I.V."/>
            <person name="Nagy L.G."/>
            <person name="Hibbett D."/>
            <person name="Henrissat B."/>
            <person name="Matheny P.B."/>
            <person name="Labbe J."/>
            <person name="Martin F.M."/>
        </authorList>
    </citation>
    <scope>NUCLEOTIDE SEQUENCE</scope>
    <source>
        <strain evidence="1">EC-137</strain>
    </source>
</reference>
<evidence type="ECO:0000313" key="1">
    <source>
        <dbReference type="EMBL" id="KAI0033001.1"/>
    </source>
</evidence>
<name>A0ACB8QNM1_9AGAM</name>
<sequence>MLRKGAVLSLSFGTLAAFGKLYNSPAELPTGKSYDYIVVGSGPGGGVMARRLSELTSKKTLLIEAGVNPDGDILTEVPWYAPSNLNSIDDWNYTTTAQPGINGRSFNYNRGRALGGSSTLNFMVWTRGSQDDFDRIAKVTGDWGWSWNALLPYMTKVENMTVPADRHSTVNEWVQSVHGTEGPLGITQAGFELPTDSIIINATQELGAPYNFNADMNSGNTLGIGWSPSTTPNGQRASAWTGYVRPVVDLPNFDVVINAQVTRVIRTGTQDGVPVFRGVEFAQSSTSPRYVLHATSEIILSAGAVGSPTILLHSGIGPASELKALGIKPIVNNAQVGKNAQDHSLITNSYYVNESAYTLDVIGFNASYNSEVLAEWQENKTGPLTLNACNQLGWFRNPEQYTTVDDIPDPSAGPTSGHYELIFTDAFVSFSGEAAPTSGKFFTVFSNVVSPAGRGSVTLNSSNPFAAPNIDPGILASSYDLVTMREAIKAVVPFVKASSFDGFLLEPYGEYGAAIKNGTDAAIEAYARKSTTTVWHLASTMSMSSWWSRDGAINPDLTVKGAIGLRVVDASSFPFIPAAHTQAPVYILAERAADLVKAEAL</sequence>
<organism evidence="1 2">
    <name type="scientific">Vararia minispora EC-137</name>
    <dbReference type="NCBI Taxonomy" id="1314806"/>
    <lineage>
        <taxon>Eukaryota</taxon>
        <taxon>Fungi</taxon>
        <taxon>Dikarya</taxon>
        <taxon>Basidiomycota</taxon>
        <taxon>Agaricomycotina</taxon>
        <taxon>Agaricomycetes</taxon>
        <taxon>Russulales</taxon>
        <taxon>Lachnocladiaceae</taxon>
        <taxon>Vararia</taxon>
    </lineage>
</organism>
<comment type="caution">
    <text evidence="1">The sequence shown here is derived from an EMBL/GenBank/DDBJ whole genome shotgun (WGS) entry which is preliminary data.</text>
</comment>
<protein>
    <submittedName>
        <fullName evidence="1">Alcohol oxidase</fullName>
    </submittedName>
</protein>
<accession>A0ACB8QNM1</accession>
<dbReference type="Proteomes" id="UP000814128">
    <property type="component" value="Unassembled WGS sequence"/>
</dbReference>